<gene>
    <name evidence="12" type="ORF">AB6T85_05280</name>
</gene>
<evidence type="ECO:0000256" key="5">
    <source>
        <dbReference type="ARBA" id="ARBA00022692"/>
    </source>
</evidence>
<keyword evidence="9" id="KW-1029">Fimbrium biogenesis</keyword>
<dbReference type="InterPro" id="IPR042186">
    <property type="entry name" value="FimD_plug_dom"/>
</dbReference>
<evidence type="ECO:0000256" key="3">
    <source>
        <dbReference type="ARBA" id="ARBA00022448"/>
    </source>
</evidence>
<dbReference type="Gene3D" id="2.60.40.3110">
    <property type="match status" value="1"/>
</dbReference>
<dbReference type="InterPro" id="IPR043142">
    <property type="entry name" value="PapC-like_C_sf"/>
</dbReference>
<dbReference type="PANTHER" id="PTHR30451">
    <property type="entry name" value="OUTER MEMBRANE USHER PROTEIN"/>
    <property type="match status" value="1"/>
</dbReference>
<evidence type="ECO:0000259" key="11">
    <source>
        <dbReference type="Pfam" id="PF13954"/>
    </source>
</evidence>
<evidence type="ECO:0000256" key="2">
    <source>
        <dbReference type="ARBA" id="ARBA00008064"/>
    </source>
</evidence>
<keyword evidence="7 9" id="KW-0472">Membrane</keyword>
<dbReference type="PANTHER" id="PTHR30451:SF3">
    <property type="entry name" value="OUTER MEMBRANE USHER PROTEIN HTRE-RELATED"/>
    <property type="match status" value="1"/>
</dbReference>
<dbReference type="SUPFAM" id="SSF141729">
    <property type="entry name" value="FimD N-terminal domain-like"/>
    <property type="match status" value="1"/>
</dbReference>
<evidence type="ECO:0000313" key="13">
    <source>
        <dbReference type="Proteomes" id="UP001565243"/>
    </source>
</evidence>
<dbReference type="EMBL" id="JBGFFX010000002">
    <property type="protein sequence ID" value="MEY8769855.1"/>
    <property type="molecule type" value="Genomic_DNA"/>
</dbReference>
<evidence type="ECO:0000259" key="10">
    <source>
        <dbReference type="Pfam" id="PF13953"/>
    </source>
</evidence>
<organism evidence="12 13">
    <name type="scientific">Erwinia aeris</name>
    <dbReference type="NCBI Taxonomy" id="3239803"/>
    <lineage>
        <taxon>Bacteria</taxon>
        <taxon>Pseudomonadati</taxon>
        <taxon>Pseudomonadota</taxon>
        <taxon>Gammaproteobacteria</taxon>
        <taxon>Enterobacterales</taxon>
        <taxon>Erwiniaceae</taxon>
        <taxon>Erwinia</taxon>
    </lineage>
</organism>
<dbReference type="InterPro" id="IPR025949">
    <property type="entry name" value="PapC-like_C"/>
</dbReference>
<protein>
    <submittedName>
        <fullName evidence="12">Fimbria/pilus outer membrane usher protein</fullName>
    </submittedName>
</protein>
<dbReference type="InterPro" id="IPR037224">
    <property type="entry name" value="PapC_N_sf"/>
</dbReference>
<comment type="caution">
    <text evidence="12">The sequence shown here is derived from an EMBL/GenBank/DDBJ whole genome shotgun (WGS) entry which is preliminary data.</text>
</comment>
<comment type="subcellular location">
    <subcellularLocation>
        <location evidence="1 9">Cell outer membrane</location>
        <topology evidence="1 9">Multi-pass membrane protein</topology>
    </subcellularLocation>
</comment>
<dbReference type="Gene3D" id="2.60.40.2610">
    <property type="entry name" value="Outer membrane usher protein FimD, plug domain"/>
    <property type="match status" value="1"/>
</dbReference>
<evidence type="ECO:0000313" key="12">
    <source>
        <dbReference type="EMBL" id="MEY8769855.1"/>
    </source>
</evidence>
<keyword evidence="8 9" id="KW-0998">Cell outer membrane</keyword>
<dbReference type="Gene3D" id="2.60.40.2070">
    <property type="match status" value="1"/>
</dbReference>
<evidence type="ECO:0000256" key="6">
    <source>
        <dbReference type="ARBA" id="ARBA00022729"/>
    </source>
</evidence>
<evidence type="ECO:0000256" key="1">
    <source>
        <dbReference type="ARBA" id="ARBA00004571"/>
    </source>
</evidence>
<dbReference type="Pfam" id="PF13953">
    <property type="entry name" value="PapC_C"/>
    <property type="match status" value="1"/>
</dbReference>
<evidence type="ECO:0000256" key="4">
    <source>
        <dbReference type="ARBA" id="ARBA00022452"/>
    </source>
</evidence>
<dbReference type="Gene3D" id="3.10.20.410">
    <property type="match status" value="1"/>
</dbReference>
<dbReference type="InterPro" id="IPR025885">
    <property type="entry name" value="PapC_N"/>
</dbReference>
<dbReference type="Proteomes" id="UP001565243">
    <property type="component" value="Unassembled WGS sequence"/>
</dbReference>
<evidence type="ECO:0000256" key="8">
    <source>
        <dbReference type="ARBA" id="ARBA00023237"/>
    </source>
</evidence>
<keyword evidence="13" id="KW-1185">Reference proteome</keyword>
<sequence length="824" mass="91638">MKATVNLLAPTGYGKLFYLTCIILNCSVVNAAETFNTSLMVGDSSQADWNNQGQTILSGVYDLDIYINGSWSGNFPVKVDSGEAFWLSGATLKALPIKYIDKKAITKKEWVPVAEILYGGQATLNRGMLRLNLTIPQARIDKKDRRWIAPELWDAGINGAFTNYSLSYNNLQQHNNDGNADNVFLSLSSGINLAHWQLVDNSQFQRTRSRQGEWNTQSRYVERALPAINSLFRIGDSYTNSPWFDNVRFRGITLKQDQRMYPDSYRTYMPVIRGNATANAVVSVYQNGSAIYQTNVPPGPFVIDDLMPGGSRSDLTVEVANAGGITERFTVPYSTVSDMLRSGSSEWLLTAGNVQLHDVDLHPAFVQGNGSHGINNYLTLYSGATLSQDYASFLLGGAFSLPRVGSFSTNVDMARAHLNSGESMQGERWKLAYSRFFMTKTNLTLATYYYNTARYLSLYDTVQTNALAREENGKQYLRSKQSFSVNLDQTLPPGWGRIAIDGLWRQYWNSDRMLKQYSLTYSNLYKKATWSLAFRRNHYEYDGSEEERRYSSKSYDEQRIDLAVTIPLSLSGNRHSVTLRTSSQDGKYSGMEAGVNSSLESLDYSLNFSHDRTGHSAKFGAYSAWRTPYAKLTGQYSEASDFRQLGIGASGSAVLWRDGVLASGNTGNTFVILDAPGIAQATVNGNPNMRTNRAGRVLVPSVTPYRMNTYLLDNPRGESEGELLGNIGRVTPWAGSINYVQYKTDTRAVFTFKALFDNGQPLPFGAGVTDAEGNSLGYVAQGSLIYLKAKQLPEWLHVQLTEGQESKTCRIHLANAAQTSFCVR</sequence>
<evidence type="ECO:0000256" key="7">
    <source>
        <dbReference type="ARBA" id="ARBA00023136"/>
    </source>
</evidence>
<dbReference type="InterPro" id="IPR018030">
    <property type="entry name" value="Fimbrial_membr_usher_CS"/>
</dbReference>
<keyword evidence="4" id="KW-1134">Transmembrane beta strand</keyword>
<feature type="domain" description="PapC-like C-terminal" evidence="10">
    <location>
        <begin position="757"/>
        <end position="813"/>
    </location>
</feature>
<dbReference type="RefSeq" id="WP_301729823.1">
    <property type="nucleotide sequence ID" value="NZ_JBGFFX010000002.1"/>
</dbReference>
<dbReference type="Pfam" id="PF13954">
    <property type="entry name" value="PapC_N"/>
    <property type="match status" value="1"/>
</dbReference>
<evidence type="ECO:0000256" key="9">
    <source>
        <dbReference type="RuleBase" id="RU003884"/>
    </source>
</evidence>
<dbReference type="Pfam" id="PF00577">
    <property type="entry name" value="Usher"/>
    <property type="match status" value="1"/>
</dbReference>
<feature type="domain" description="PapC N-terminal" evidence="11">
    <location>
        <begin position="34"/>
        <end position="167"/>
    </location>
</feature>
<name>A0ABV4E4L0_9GAMM</name>
<comment type="similarity">
    <text evidence="2 9">Belongs to the fimbrial export usher family.</text>
</comment>
<keyword evidence="5 9" id="KW-0812">Transmembrane</keyword>
<proteinExistence type="inferred from homology"/>
<keyword evidence="6" id="KW-0732">Signal</keyword>
<accession>A0ABV4E4L0</accession>
<keyword evidence="3 9" id="KW-0813">Transport</keyword>
<reference evidence="12 13" key="1">
    <citation type="submission" date="2024-07" db="EMBL/GenBank/DDBJ databases">
        <authorList>
            <person name="Hebao G."/>
        </authorList>
    </citation>
    <scope>NUCLEOTIDE SEQUENCE [LARGE SCALE GENOMIC DNA]</scope>
    <source>
        <strain evidence="12 13">ACCC 02193</strain>
    </source>
</reference>
<dbReference type="InterPro" id="IPR000015">
    <property type="entry name" value="Fimb_usher"/>
</dbReference>
<dbReference type="PROSITE" id="PS01151">
    <property type="entry name" value="FIMBRIAL_USHER"/>
    <property type="match status" value="1"/>
</dbReference>